<reference evidence="2" key="1">
    <citation type="submission" date="2014-05" db="EMBL/GenBank/DDBJ databases">
        <authorList>
            <person name="Chronopoulou M."/>
        </authorList>
    </citation>
    <scope>NUCLEOTIDE SEQUENCE</scope>
    <source>
        <tissue evidence="2">Whole organism</tissue>
    </source>
</reference>
<accession>A0A0K2TKZ0</accession>
<keyword evidence="1" id="KW-0472">Membrane</keyword>
<keyword evidence="1" id="KW-0812">Transmembrane</keyword>
<proteinExistence type="predicted"/>
<evidence type="ECO:0000313" key="2">
    <source>
        <dbReference type="EMBL" id="CDW26171.1"/>
    </source>
</evidence>
<organism evidence="2">
    <name type="scientific">Lepeophtheirus salmonis</name>
    <name type="common">Salmon louse</name>
    <name type="synonym">Caligus salmonis</name>
    <dbReference type="NCBI Taxonomy" id="72036"/>
    <lineage>
        <taxon>Eukaryota</taxon>
        <taxon>Metazoa</taxon>
        <taxon>Ecdysozoa</taxon>
        <taxon>Arthropoda</taxon>
        <taxon>Crustacea</taxon>
        <taxon>Multicrustacea</taxon>
        <taxon>Hexanauplia</taxon>
        <taxon>Copepoda</taxon>
        <taxon>Siphonostomatoida</taxon>
        <taxon>Caligidae</taxon>
        <taxon>Lepeophtheirus</taxon>
    </lineage>
</organism>
<evidence type="ECO:0000256" key="1">
    <source>
        <dbReference type="SAM" id="Phobius"/>
    </source>
</evidence>
<feature type="transmembrane region" description="Helical" evidence="1">
    <location>
        <begin position="20"/>
        <end position="38"/>
    </location>
</feature>
<name>A0A0K2TKZ0_LEPSM</name>
<protein>
    <submittedName>
        <fullName evidence="2">Uncharacterized protein</fullName>
    </submittedName>
</protein>
<sequence>MLGVLVDDVLSLLMKVTSRTILVLFSSFFFLSTTSIGSDDSSSCFLRLVTVITGIDRSPEMSALLNFM</sequence>
<dbReference type="EMBL" id="HACA01008810">
    <property type="protein sequence ID" value="CDW26171.1"/>
    <property type="molecule type" value="Transcribed_RNA"/>
</dbReference>
<dbReference type="AlphaFoldDB" id="A0A0K2TKZ0"/>
<keyword evidence="1" id="KW-1133">Transmembrane helix</keyword>